<dbReference type="SUPFAM" id="SSF55729">
    <property type="entry name" value="Acyl-CoA N-acyltransferases (Nat)"/>
    <property type="match status" value="1"/>
</dbReference>
<keyword evidence="3" id="KW-1185">Reference proteome</keyword>
<proteinExistence type="predicted"/>
<dbReference type="Gene3D" id="3.40.630.30">
    <property type="match status" value="1"/>
</dbReference>
<dbReference type="AlphaFoldDB" id="A0AAW2ZRC9"/>
<feature type="domain" description="N-acetyltransferase" evidence="1">
    <location>
        <begin position="9"/>
        <end position="174"/>
    </location>
</feature>
<gene>
    <name evidence="2" type="ORF">AKO1_002384</name>
</gene>
<accession>A0AAW2ZRC9</accession>
<evidence type="ECO:0000313" key="2">
    <source>
        <dbReference type="EMBL" id="KAL0491286.1"/>
    </source>
</evidence>
<dbReference type="InterPro" id="IPR000182">
    <property type="entry name" value="GNAT_dom"/>
</dbReference>
<dbReference type="Pfam" id="PF00583">
    <property type="entry name" value="Acetyltransf_1"/>
    <property type="match status" value="1"/>
</dbReference>
<reference evidence="2 3" key="1">
    <citation type="submission" date="2024-03" db="EMBL/GenBank/DDBJ databases">
        <title>The Acrasis kona genome and developmental transcriptomes reveal deep origins of eukaryotic multicellular pathways.</title>
        <authorList>
            <person name="Sheikh S."/>
            <person name="Fu C.-J."/>
            <person name="Brown M.W."/>
            <person name="Baldauf S.L."/>
        </authorList>
    </citation>
    <scope>NUCLEOTIDE SEQUENCE [LARGE SCALE GENOMIC DNA]</scope>
    <source>
        <strain evidence="2 3">ATCC MYA-3509</strain>
    </source>
</reference>
<comment type="caution">
    <text evidence="2">The sequence shown here is derived from an EMBL/GenBank/DDBJ whole genome shotgun (WGS) entry which is preliminary data.</text>
</comment>
<dbReference type="InterPro" id="IPR016181">
    <property type="entry name" value="Acyl_CoA_acyltransferase"/>
</dbReference>
<organism evidence="2 3">
    <name type="scientific">Acrasis kona</name>
    <dbReference type="NCBI Taxonomy" id="1008807"/>
    <lineage>
        <taxon>Eukaryota</taxon>
        <taxon>Discoba</taxon>
        <taxon>Heterolobosea</taxon>
        <taxon>Tetramitia</taxon>
        <taxon>Eutetramitia</taxon>
        <taxon>Acrasidae</taxon>
        <taxon>Acrasis</taxon>
    </lineage>
</organism>
<name>A0AAW2ZRC9_9EUKA</name>
<dbReference type="CDD" id="cd04301">
    <property type="entry name" value="NAT_SF"/>
    <property type="match status" value="1"/>
</dbReference>
<evidence type="ECO:0000259" key="1">
    <source>
        <dbReference type="PROSITE" id="PS51186"/>
    </source>
</evidence>
<evidence type="ECO:0000313" key="3">
    <source>
        <dbReference type="Proteomes" id="UP001431209"/>
    </source>
</evidence>
<dbReference type="GO" id="GO:0016747">
    <property type="term" value="F:acyltransferase activity, transferring groups other than amino-acyl groups"/>
    <property type="evidence" value="ECO:0007669"/>
    <property type="project" value="InterPro"/>
</dbReference>
<protein>
    <recommendedName>
        <fullName evidence="1">N-acetyltransferase domain-containing protein</fullName>
    </recommendedName>
</protein>
<dbReference type="PROSITE" id="PS51186">
    <property type="entry name" value="GNAT"/>
    <property type="match status" value="1"/>
</dbReference>
<sequence>MNPKKHDIVEVSSSDKSTLKEIGQFRIEIWRKEGGVAEELFGDGVWLDDMDAIARHWIIRDDDQSIVAVSRLTVHETLHDNPDGYLWEKENKVLPEPVANISKLAVHEKMRGRGIASELNSLRIQKAKEMGCKSMIVTASTANARLLISKHGFKDTGIRVIFPNRPTVEFLGLELIF</sequence>
<dbReference type="EMBL" id="JAOPGA020001780">
    <property type="protein sequence ID" value="KAL0491286.1"/>
    <property type="molecule type" value="Genomic_DNA"/>
</dbReference>
<dbReference type="Proteomes" id="UP001431209">
    <property type="component" value="Unassembled WGS sequence"/>
</dbReference>